<dbReference type="Gene3D" id="1.25.40.10">
    <property type="entry name" value="Tetratricopeptide repeat domain"/>
    <property type="match status" value="1"/>
</dbReference>
<dbReference type="PANTHER" id="PTHR44943">
    <property type="entry name" value="CELLULOSE SYNTHASE OPERON PROTEIN C"/>
    <property type="match status" value="1"/>
</dbReference>
<keyword evidence="4" id="KW-0472">Membrane</keyword>
<dbReference type="Pfam" id="PF13432">
    <property type="entry name" value="TPR_16"/>
    <property type="match status" value="2"/>
</dbReference>
<protein>
    <submittedName>
        <fullName evidence="5">Uncharacterized protein</fullName>
    </submittedName>
</protein>
<evidence type="ECO:0000256" key="4">
    <source>
        <dbReference type="SAM" id="Phobius"/>
    </source>
</evidence>
<feature type="repeat" description="TPR" evidence="3">
    <location>
        <begin position="225"/>
        <end position="258"/>
    </location>
</feature>
<evidence type="ECO:0000313" key="5">
    <source>
        <dbReference type="EMBL" id="KKS09503.1"/>
    </source>
</evidence>
<evidence type="ECO:0000256" key="2">
    <source>
        <dbReference type="ARBA" id="ARBA00022803"/>
    </source>
</evidence>
<comment type="caution">
    <text evidence="5">The sequence shown here is derived from an EMBL/GenBank/DDBJ whole genome shotgun (WGS) entry which is preliminary data.</text>
</comment>
<reference evidence="5 6" key="1">
    <citation type="journal article" date="2015" name="Nature">
        <title>rRNA introns, odd ribosomes, and small enigmatic genomes across a large radiation of phyla.</title>
        <authorList>
            <person name="Brown C.T."/>
            <person name="Hug L.A."/>
            <person name="Thomas B.C."/>
            <person name="Sharon I."/>
            <person name="Castelle C.J."/>
            <person name="Singh A."/>
            <person name="Wilkins M.J."/>
            <person name="Williams K.H."/>
            <person name="Banfield J.F."/>
        </authorList>
    </citation>
    <scope>NUCLEOTIDE SEQUENCE [LARGE SCALE GENOMIC DNA]</scope>
</reference>
<keyword evidence="2 3" id="KW-0802">TPR repeat</keyword>
<gene>
    <name evidence="5" type="ORF">UU65_C0002G0281</name>
</gene>
<dbReference type="Pfam" id="PF13424">
    <property type="entry name" value="TPR_12"/>
    <property type="match status" value="1"/>
</dbReference>
<evidence type="ECO:0000256" key="3">
    <source>
        <dbReference type="PROSITE-ProRule" id="PRU00339"/>
    </source>
</evidence>
<dbReference type="SMART" id="SM00028">
    <property type="entry name" value="TPR"/>
    <property type="match status" value="5"/>
</dbReference>
<feature type="repeat" description="TPR" evidence="3">
    <location>
        <begin position="157"/>
        <end position="190"/>
    </location>
</feature>
<dbReference type="EMBL" id="LCBL01000002">
    <property type="protein sequence ID" value="KKS09503.1"/>
    <property type="molecule type" value="Genomic_DNA"/>
</dbReference>
<dbReference type="InterPro" id="IPR051685">
    <property type="entry name" value="Ycf3/AcsC/BcsC/TPR_MFPF"/>
</dbReference>
<name>A0A0G0Z8U9_UNCC2</name>
<keyword evidence="1" id="KW-0677">Repeat</keyword>
<accession>A0A0G0Z8U9</accession>
<feature type="repeat" description="TPR" evidence="3">
    <location>
        <begin position="123"/>
        <end position="156"/>
    </location>
</feature>
<dbReference type="PANTHER" id="PTHR44943:SF8">
    <property type="entry name" value="TPR REPEAT-CONTAINING PROTEIN MJ0263"/>
    <property type="match status" value="1"/>
</dbReference>
<dbReference type="PROSITE" id="PS50005">
    <property type="entry name" value="TPR"/>
    <property type="match status" value="4"/>
</dbReference>
<dbReference type="AlphaFoldDB" id="A0A0G0Z8U9"/>
<dbReference type="SUPFAM" id="SSF48452">
    <property type="entry name" value="TPR-like"/>
    <property type="match status" value="1"/>
</dbReference>
<evidence type="ECO:0000313" key="6">
    <source>
        <dbReference type="Proteomes" id="UP000033869"/>
    </source>
</evidence>
<dbReference type="InterPro" id="IPR011990">
    <property type="entry name" value="TPR-like_helical_dom_sf"/>
</dbReference>
<organism evidence="5 6">
    <name type="scientific">candidate division CPR2 bacterium GW2011_GWC1_41_48</name>
    <dbReference type="NCBI Taxonomy" id="1618344"/>
    <lineage>
        <taxon>Bacteria</taxon>
        <taxon>Bacteria division CPR2</taxon>
    </lineage>
</organism>
<proteinExistence type="predicted"/>
<feature type="repeat" description="TPR" evidence="3">
    <location>
        <begin position="191"/>
        <end position="224"/>
    </location>
</feature>
<dbReference type="Proteomes" id="UP000033869">
    <property type="component" value="Unassembled WGS sequence"/>
</dbReference>
<sequence>MIKTRAAFYLINMNNYGMIIVRQRVPTQFIKGNIFLRQEGVKISMLGIHISEAQEWIARHENIVILLALGAIFVIAAIDEAIKKRPNKPNKYQLAAQKYTYRGDFRSARIQIEEAIAQDPSDDLNYFALGVIFYELKQPDKALYNLRQAISMNRDNYDGWFLIGRIYYDRYNYEKAMRYFGIALDINPKMTKALFGLASIVFDRNQFDVAAMYYRRIIEIDPKKANAYYNLGGCYYEKGMYNESIKMHKIAVDLFHKDKVEDKSYAYYWMGDANRELGNKEKAAEAFKLSIKWGYKGAVEALRDLERSK</sequence>
<keyword evidence="4" id="KW-0812">Transmembrane</keyword>
<feature type="transmembrane region" description="Helical" evidence="4">
    <location>
        <begin position="63"/>
        <end position="82"/>
    </location>
</feature>
<dbReference type="InterPro" id="IPR019734">
    <property type="entry name" value="TPR_rpt"/>
</dbReference>
<evidence type="ECO:0000256" key="1">
    <source>
        <dbReference type="ARBA" id="ARBA00022737"/>
    </source>
</evidence>
<keyword evidence="4" id="KW-1133">Transmembrane helix</keyword>